<gene>
    <name evidence="2" type="ordered locus">THEYE_A0491</name>
</gene>
<dbReference type="GO" id="GO:0008757">
    <property type="term" value="F:S-adenosylmethionine-dependent methyltransferase activity"/>
    <property type="evidence" value="ECO:0007669"/>
    <property type="project" value="InterPro"/>
</dbReference>
<dbReference type="Proteomes" id="UP000000718">
    <property type="component" value="Chromosome"/>
</dbReference>
<dbReference type="CDD" id="cd02440">
    <property type="entry name" value="AdoMet_MTases"/>
    <property type="match status" value="1"/>
</dbReference>
<dbReference type="PATRIC" id="fig|289376.4.peg.487"/>
<feature type="domain" description="Methyltransferase type 11" evidence="1">
    <location>
        <begin position="94"/>
        <end position="178"/>
    </location>
</feature>
<dbReference type="eggNOG" id="COG2226">
    <property type="taxonomic scope" value="Bacteria"/>
</dbReference>
<name>B5YJC1_THEYD</name>
<proteinExistence type="predicted"/>
<dbReference type="SUPFAM" id="SSF53335">
    <property type="entry name" value="S-adenosyl-L-methionine-dependent methyltransferases"/>
    <property type="match status" value="1"/>
</dbReference>
<keyword evidence="2" id="KW-0808">Transferase</keyword>
<evidence type="ECO:0000313" key="2">
    <source>
        <dbReference type="EMBL" id="ACI20359.1"/>
    </source>
</evidence>
<dbReference type="Pfam" id="PF08241">
    <property type="entry name" value="Methyltransf_11"/>
    <property type="match status" value="1"/>
</dbReference>
<dbReference type="GO" id="GO:0032259">
    <property type="term" value="P:methylation"/>
    <property type="evidence" value="ECO:0007669"/>
    <property type="project" value="UniProtKB-KW"/>
</dbReference>
<keyword evidence="2" id="KW-0489">Methyltransferase</keyword>
<evidence type="ECO:0000313" key="3">
    <source>
        <dbReference type="Proteomes" id="UP000000718"/>
    </source>
</evidence>
<dbReference type="EnsemblBacteria" id="ACI20359">
    <property type="protein sequence ID" value="ACI20359"/>
    <property type="gene ID" value="THEYE_A0491"/>
</dbReference>
<organism evidence="2 3">
    <name type="scientific">Thermodesulfovibrio yellowstonii (strain ATCC 51303 / DSM 11347 / YP87)</name>
    <dbReference type="NCBI Taxonomy" id="289376"/>
    <lineage>
        <taxon>Bacteria</taxon>
        <taxon>Pseudomonadati</taxon>
        <taxon>Nitrospirota</taxon>
        <taxon>Thermodesulfovibrionia</taxon>
        <taxon>Thermodesulfovibrionales</taxon>
        <taxon>Thermodesulfovibrionaceae</taxon>
        <taxon>Thermodesulfovibrio</taxon>
    </lineage>
</organism>
<dbReference type="InterPro" id="IPR029063">
    <property type="entry name" value="SAM-dependent_MTases_sf"/>
</dbReference>
<dbReference type="Gene3D" id="3.40.50.150">
    <property type="entry name" value="Vaccinia Virus protein VP39"/>
    <property type="match status" value="1"/>
</dbReference>
<keyword evidence="3" id="KW-1185">Reference proteome</keyword>
<dbReference type="OrthoDB" id="9808140at2"/>
<dbReference type="EMBL" id="CP001147">
    <property type="protein sequence ID" value="ACI20359.1"/>
    <property type="molecule type" value="Genomic_DNA"/>
</dbReference>
<dbReference type="GO" id="GO:0008168">
    <property type="term" value="F:methyltransferase activity"/>
    <property type="evidence" value="ECO:0000318"/>
    <property type="project" value="GO_Central"/>
</dbReference>
<dbReference type="InterPro" id="IPR013216">
    <property type="entry name" value="Methyltransf_11"/>
</dbReference>
<protein>
    <submittedName>
        <fullName evidence="2">Methyltransferase</fullName>
    </submittedName>
</protein>
<evidence type="ECO:0000259" key="1">
    <source>
        <dbReference type="Pfam" id="PF08241"/>
    </source>
</evidence>
<accession>B5YJC1</accession>
<dbReference type="AlphaFoldDB" id="B5YJC1"/>
<dbReference type="RefSeq" id="WP_012545096.1">
    <property type="nucleotide sequence ID" value="NC_011296.1"/>
</dbReference>
<dbReference type="InParanoid" id="B5YJC1"/>
<sequence>MKRDITVIINYILDNLLPPFIRDSEFLSKILFKKILGYKYKIFINFKKNIRNLTDNDLVEIYKLTKNSHLNRKTDLNSHCVKKIVQEIEGNKIIDVGCGKGYLVEVLKKQCSPQCLIFGVDILLPEGEKNRHEYIKASILNLPFRDKEFDTVICAHTLEHIIDIKKAISELRRICKKKLIIVLPCQREYKYTFDLHIHFFPYDYKILNLFRPKNNSFTLEKIAGDWLYIENY</sequence>
<dbReference type="KEGG" id="tye:THEYE_A0491"/>
<dbReference type="STRING" id="289376.THEYE_A0491"/>
<reference evidence="2 3" key="2">
    <citation type="journal article" date="2015" name="Genome Announc.">
        <title>Genome Sequence of the Sulfate-Reducing Thermophilic Bacterium Thermodesulfovibrio yellowstonii Strain DSM 11347T (Phylum Nitrospirae).</title>
        <authorList>
            <person name="Bhatnagar S."/>
            <person name="Badger J.H."/>
            <person name="Madupu R."/>
            <person name="Khouri H.M."/>
            <person name="O'Connor E.M."/>
            <person name="Robb F.T."/>
            <person name="Ward N.L."/>
            <person name="Eisen J.A."/>
        </authorList>
    </citation>
    <scope>NUCLEOTIDE SEQUENCE [LARGE SCALE GENOMIC DNA]</scope>
    <source>
        <strain evidence="3">ATCC 51303 / DSM 11347 / YP87</strain>
    </source>
</reference>
<dbReference type="PANTHER" id="PTHR43591">
    <property type="entry name" value="METHYLTRANSFERASE"/>
    <property type="match status" value="1"/>
</dbReference>
<dbReference type="HOGENOM" id="CLU_1194433_0_0_0"/>
<reference evidence="3" key="1">
    <citation type="submission" date="2008-08" db="EMBL/GenBank/DDBJ databases">
        <title>The complete genome sequence of Thermodesulfovibrio yellowstonii strain ATCC 51303 / DSM 11347 / YP87.</title>
        <authorList>
            <person name="Dodson R.J."/>
            <person name="Durkin A.S."/>
            <person name="Wu M."/>
            <person name="Eisen J."/>
            <person name="Sutton G."/>
        </authorList>
    </citation>
    <scope>NUCLEOTIDE SEQUENCE [LARGE SCALE GENOMIC DNA]</scope>
    <source>
        <strain evidence="3">ATCC 51303 / DSM 11347 / YP87</strain>
    </source>
</reference>